<comment type="catalytic activity">
    <reaction evidence="8">
        <text>L-threonyl-[protein] + ATP = O-phospho-L-threonyl-[protein] + ADP + H(+)</text>
        <dbReference type="Rhea" id="RHEA:46608"/>
        <dbReference type="Rhea" id="RHEA-COMP:11060"/>
        <dbReference type="Rhea" id="RHEA-COMP:11605"/>
        <dbReference type="ChEBI" id="CHEBI:15378"/>
        <dbReference type="ChEBI" id="CHEBI:30013"/>
        <dbReference type="ChEBI" id="CHEBI:30616"/>
        <dbReference type="ChEBI" id="CHEBI:61977"/>
        <dbReference type="ChEBI" id="CHEBI:456216"/>
        <dbReference type="EC" id="2.7.11.24"/>
    </reaction>
</comment>
<keyword evidence="1 7" id="KW-0723">Serine/threonine-protein kinase</keyword>
<dbReference type="InterPro" id="IPR017441">
    <property type="entry name" value="Protein_kinase_ATP_BS"/>
</dbReference>
<dbReference type="GeneID" id="94832917"/>
<comment type="similarity">
    <text evidence="8">Belongs to the protein kinase superfamily. Ser/Thr protein kinase family. MAP kinase subfamily.</text>
</comment>
<proteinExistence type="inferred from homology"/>
<dbReference type="PROSITE" id="PS00107">
    <property type="entry name" value="PROTEIN_KINASE_ATP"/>
    <property type="match status" value="1"/>
</dbReference>
<comment type="catalytic activity">
    <reaction evidence="5">
        <text>L-seryl-[protein] + ATP = O-phospho-L-seryl-[protein] + ADP + H(+)</text>
        <dbReference type="Rhea" id="RHEA:17989"/>
        <dbReference type="Rhea" id="RHEA-COMP:9863"/>
        <dbReference type="Rhea" id="RHEA-COMP:11604"/>
        <dbReference type="ChEBI" id="CHEBI:15378"/>
        <dbReference type="ChEBI" id="CHEBI:29999"/>
        <dbReference type="ChEBI" id="CHEBI:30616"/>
        <dbReference type="ChEBI" id="CHEBI:83421"/>
        <dbReference type="ChEBI" id="CHEBI:456216"/>
        <dbReference type="EC" id="2.7.11.1"/>
    </reaction>
</comment>
<dbReference type="PROSITE" id="PS01351">
    <property type="entry name" value="MAPK"/>
    <property type="match status" value="1"/>
</dbReference>
<evidence type="ECO:0000313" key="10">
    <source>
        <dbReference type="EMBL" id="OHT14483.1"/>
    </source>
</evidence>
<comment type="caution">
    <text evidence="10">The sequence shown here is derived from an EMBL/GenBank/DDBJ whole genome shotgun (WGS) entry which is preliminary data.</text>
</comment>
<accession>A0A1J4KTA8</accession>
<name>A0A1J4KTA8_9EUKA</name>
<dbReference type="VEuPathDB" id="TrichDB:TRFO_15142"/>
<dbReference type="GO" id="GO:0005524">
    <property type="term" value="F:ATP binding"/>
    <property type="evidence" value="ECO:0007669"/>
    <property type="project" value="UniProtKB-UniRule"/>
</dbReference>
<evidence type="ECO:0000256" key="2">
    <source>
        <dbReference type="ARBA" id="ARBA00022741"/>
    </source>
</evidence>
<dbReference type="PRINTS" id="PR00109">
    <property type="entry name" value="TYRKINASE"/>
</dbReference>
<evidence type="ECO:0000256" key="1">
    <source>
        <dbReference type="ARBA" id="ARBA00022527"/>
    </source>
</evidence>
<dbReference type="SMART" id="SM00220">
    <property type="entry name" value="S_TKc"/>
    <property type="match status" value="1"/>
</dbReference>
<dbReference type="CDD" id="cd14003">
    <property type="entry name" value="STKc_AMPK-like"/>
    <property type="match status" value="1"/>
</dbReference>
<dbReference type="OrthoDB" id="193931at2759"/>
<keyword evidence="11" id="KW-1185">Reference proteome</keyword>
<evidence type="ECO:0000259" key="9">
    <source>
        <dbReference type="PROSITE" id="PS50011"/>
    </source>
</evidence>
<dbReference type="EC" id="2.7.11.24" evidence="8"/>
<keyword evidence="8" id="KW-0808">Transferase</keyword>
<dbReference type="GO" id="GO:0005737">
    <property type="term" value="C:cytoplasm"/>
    <property type="evidence" value="ECO:0007669"/>
    <property type="project" value="TreeGrafter"/>
</dbReference>
<dbReference type="InterPro" id="IPR008271">
    <property type="entry name" value="Ser/Thr_kinase_AS"/>
</dbReference>
<dbReference type="AlphaFoldDB" id="A0A1J4KTA8"/>
<evidence type="ECO:0000256" key="5">
    <source>
        <dbReference type="ARBA" id="ARBA00048679"/>
    </source>
</evidence>
<evidence type="ECO:0000256" key="3">
    <source>
        <dbReference type="ARBA" id="ARBA00022840"/>
    </source>
</evidence>
<evidence type="ECO:0000313" key="11">
    <source>
        <dbReference type="Proteomes" id="UP000179807"/>
    </source>
</evidence>
<evidence type="ECO:0000256" key="8">
    <source>
        <dbReference type="RuleBase" id="RU361165"/>
    </source>
</evidence>
<dbReference type="GO" id="GO:0004707">
    <property type="term" value="F:MAP kinase activity"/>
    <property type="evidence" value="ECO:0007669"/>
    <property type="project" value="UniProtKB-EC"/>
</dbReference>
<comment type="catalytic activity">
    <reaction evidence="4">
        <text>L-threonyl-[protein] + ATP = O-phospho-L-threonyl-[protein] + ADP + H(+)</text>
        <dbReference type="Rhea" id="RHEA:46608"/>
        <dbReference type="Rhea" id="RHEA-COMP:11060"/>
        <dbReference type="Rhea" id="RHEA-COMP:11605"/>
        <dbReference type="ChEBI" id="CHEBI:15378"/>
        <dbReference type="ChEBI" id="CHEBI:30013"/>
        <dbReference type="ChEBI" id="CHEBI:30616"/>
        <dbReference type="ChEBI" id="CHEBI:61977"/>
        <dbReference type="ChEBI" id="CHEBI:456216"/>
        <dbReference type="EC" id="2.7.11.1"/>
    </reaction>
</comment>
<evidence type="ECO:0000256" key="6">
    <source>
        <dbReference type="PROSITE-ProRule" id="PRU10141"/>
    </source>
</evidence>
<comment type="activity regulation">
    <text evidence="8">Activated by threonine and tyrosine phosphorylation.</text>
</comment>
<dbReference type="GO" id="GO:0106310">
    <property type="term" value="F:protein serine kinase activity"/>
    <property type="evidence" value="ECO:0007669"/>
    <property type="project" value="RHEA"/>
</dbReference>
<evidence type="ECO:0000256" key="7">
    <source>
        <dbReference type="RuleBase" id="RU000304"/>
    </source>
</evidence>
<dbReference type="PROSITE" id="PS50011">
    <property type="entry name" value="PROTEIN_KINASE_DOM"/>
    <property type="match status" value="1"/>
</dbReference>
<comment type="cofactor">
    <cofactor evidence="8">
        <name>Mg(2+)</name>
        <dbReference type="ChEBI" id="CHEBI:18420"/>
    </cofactor>
</comment>
<reference evidence="10" key="1">
    <citation type="submission" date="2016-10" db="EMBL/GenBank/DDBJ databases">
        <authorList>
            <person name="Benchimol M."/>
            <person name="Almeida L.G."/>
            <person name="Vasconcelos A.T."/>
            <person name="Perreira-Neves A."/>
            <person name="Rosa I.A."/>
            <person name="Tasca T."/>
            <person name="Bogo M.R."/>
            <person name="de Souza W."/>
        </authorList>
    </citation>
    <scope>NUCLEOTIDE SEQUENCE [LARGE SCALE GENOMIC DNA]</scope>
    <source>
        <strain evidence="10">K</strain>
    </source>
</reference>
<dbReference type="Gene3D" id="1.10.510.10">
    <property type="entry name" value="Transferase(Phosphotransferase) domain 1"/>
    <property type="match status" value="1"/>
</dbReference>
<dbReference type="Pfam" id="PF00069">
    <property type="entry name" value="Pkinase"/>
    <property type="match status" value="1"/>
</dbReference>
<dbReference type="SUPFAM" id="SSF56112">
    <property type="entry name" value="Protein kinase-like (PK-like)"/>
    <property type="match status" value="1"/>
</dbReference>
<organism evidence="10 11">
    <name type="scientific">Tritrichomonas foetus</name>
    <dbReference type="NCBI Taxonomy" id="1144522"/>
    <lineage>
        <taxon>Eukaryota</taxon>
        <taxon>Metamonada</taxon>
        <taxon>Parabasalia</taxon>
        <taxon>Tritrichomonadida</taxon>
        <taxon>Tritrichomonadidae</taxon>
        <taxon>Tritrichomonas</taxon>
    </lineage>
</organism>
<feature type="domain" description="Protein kinase" evidence="9">
    <location>
        <begin position="11"/>
        <end position="264"/>
    </location>
</feature>
<keyword evidence="3 6" id="KW-0067">ATP-binding</keyword>
<dbReference type="PROSITE" id="PS00108">
    <property type="entry name" value="PROTEIN_KINASE_ST"/>
    <property type="match status" value="1"/>
</dbReference>
<keyword evidence="8" id="KW-0460">Magnesium</keyword>
<dbReference type="EMBL" id="MLAK01000363">
    <property type="protein sequence ID" value="OHT14483.1"/>
    <property type="molecule type" value="Genomic_DNA"/>
</dbReference>
<dbReference type="PANTHER" id="PTHR24346:SF30">
    <property type="entry name" value="MATERNAL EMBRYONIC LEUCINE ZIPPER KINASE"/>
    <property type="match status" value="1"/>
</dbReference>
<dbReference type="PANTHER" id="PTHR24346">
    <property type="entry name" value="MAP/MICROTUBULE AFFINITY-REGULATING KINASE"/>
    <property type="match status" value="1"/>
</dbReference>
<dbReference type="FunFam" id="3.30.200.20:FF:000042">
    <property type="entry name" value="Aurora kinase A"/>
    <property type="match status" value="1"/>
</dbReference>
<dbReference type="InterPro" id="IPR001245">
    <property type="entry name" value="Ser-Thr/Tyr_kinase_cat_dom"/>
</dbReference>
<dbReference type="Proteomes" id="UP000179807">
    <property type="component" value="Unassembled WGS sequence"/>
</dbReference>
<feature type="binding site" evidence="6">
    <location>
        <position position="40"/>
    </location>
    <ligand>
        <name>ATP</name>
        <dbReference type="ChEBI" id="CHEBI:30616"/>
    </ligand>
</feature>
<keyword evidence="8 10" id="KW-0418">Kinase</keyword>
<dbReference type="InterPro" id="IPR000719">
    <property type="entry name" value="Prot_kinase_dom"/>
</dbReference>
<protein>
    <recommendedName>
        <fullName evidence="8">Mitogen-activated protein kinase</fullName>
        <ecNumber evidence="8">2.7.11.24</ecNumber>
    </recommendedName>
</protein>
<dbReference type="RefSeq" id="XP_068367619.1">
    <property type="nucleotide sequence ID" value="XM_068498213.1"/>
</dbReference>
<keyword evidence="2 6" id="KW-0547">Nucleotide-binding</keyword>
<sequence>MFDHLTKIQDYTILQNIGEGSFATVKLGVHLPTKTKVAIKIVPIENFQDPDHTTRFQREVMLIKSIDHPFVAEFFELLEDEHYFYIIMEYVEGGNLLDYVNAIGMLTENEARKYFIQMISIFDYLHNEMKIVHRDLKAENVLLDRHCNIRLIDFGLSNKFTNENPYLSTACGSPAYASPEMIKGEEYTAASDIWSAGILLFAMTHGELPYDDDNMQRLLQKIAYSSPNYSDHISPQLYDLLTKLLEKDPKERITLQEIKEHPWFSHSDYANIVSNDNRISSKLFINPNEKDRTIDREIINKMAALGYNCTELAESLFMKESTSLTAVYRMLRKEKITDMLVENNLISPRPKIEFKFTKSMINRPPIKDKPITVRRESNLDEETALLMRSNHQFKPMNLVSLKTTGRRTSAAGTHIHVHNTSVLRVLRRPHVNLLMKRKSLNSNVL</sequence>
<evidence type="ECO:0000256" key="4">
    <source>
        <dbReference type="ARBA" id="ARBA00047899"/>
    </source>
</evidence>
<dbReference type="FunFam" id="1.10.510.10:FF:000592">
    <property type="entry name" value="CAMK family protein kinase"/>
    <property type="match status" value="1"/>
</dbReference>
<gene>
    <name evidence="10" type="ORF">TRFO_15142</name>
</gene>
<dbReference type="InterPro" id="IPR011009">
    <property type="entry name" value="Kinase-like_dom_sf"/>
</dbReference>
<dbReference type="InterPro" id="IPR003527">
    <property type="entry name" value="MAP_kinase_CS"/>
</dbReference>